<organism evidence="5 6">
    <name type="scientific">Hevea brasiliensis</name>
    <name type="common">Para rubber tree</name>
    <name type="synonym">Siphonia brasiliensis</name>
    <dbReference type="NCBI Taxonomy" id="3981"/>
    <lineage>
        <taxon>Eukaryota</taxon>
        <taxon>Viridiplantae</taxon>
        <taxon>Streptophyta</taxon>
        <taxon>Embryophyta</taxon>
        <taxon>Tracheophyta</taxon>
        <taxon>Spermatophyta</taxon>
        <taxon>Magnoliopsida</taxon>
        <taxon>eudicotyledons</taxon>
        <taxon>Gunneridae</taxon>
        <taxon>Pentapetalae</taxon>
        <taxon>rosids</taxon>
        <taxon>fabids</taxon>
        <taxon>Malpighiales</taxon>
        <taxon>Euphorbiaceae</taxon>
        <taxon>Crotonoideae</taxon>
        <taxon>Micrandreae</taxon>
        <taxon>Hevea</taxon>
    </lineage>
</organism>
<protein>
    <recommendedName>
        <fullName evidence="4">EGF-like domain-containing protein</fullName>
    </recommendedName>
</protein>
<dbReference type="InterPro" id="IPR005162">
    <property type="entry name" value="Retrotrans_gag_dom"/>
</dbReference>
<dbReference type="SUPFAM" id="SSF57196">
    <property type="entry name" value="EGF/Laminin"/>
    <property type="match status" value="1"/>
</dbReference>
<evidence type="ECO:0000256" key="1">
    <source>
        <dbReference type="ARBA" id="ARBA00023157"/>
    </source>
</evidence>
<comment type="caution">
    <text evidence="2">Lacks conserved residue(s) required for the propagation of feature annotation.</text>
</comment>
<dbReference type="SMART" id="SM00181">
    <property type="entry name" value="EGF"/>
    <property type="match status" value="2"/>
</dbReference>
<evidence type="ECO:0000259" key="4">
    <source>
        <dbReference type="PROSITE" id="PS50026"/>
    </source>
</evidence>
<comment type="caution">
    <text evidence="5">The sequence shown here is derived from an EMBL/GenBank/DDBJ whole genome shotgun (WGS) entry which is preliminary data.</text>
</comment>
<dbReference type="InterPro" id="IPR000152">
    <property type="entry name" value="EGF-type_Asp/Asn_hydroxyl_site"/>
</dbReference>
<dbReference type="InterPro" id="IPR018097">
    <property type="entry name" value="EGF_Ca-bd_CS"/>
</dbReference>
<dbReference type="GO" id="GO:0005509">
    <property type="term" value="F:calcium ion binding"/>
    <property type="evidence" value="ECO:0007669"/>
    <property type="project" value="InterPro"/>
</dbReference>
<feature type="region of interest" description="Disordered" evidence="3">
    <location>
        <begin position="40"/>
        <end position="72"/>
    </location>
</feature>
<dbReference type="InterPro" id="IPR000742">
    <property type="entry name" value="EGF"/>
</dbReference>
<feature type="domain" description="EGF-like" evidence="4">
    <location>
        <begin position="710"/>
        <end position="744"/>
    </location>
</feature>
<evidence type="ECO:0000313" key="6">
    <source>
        <dbReference type="Proteomes" id="UP000467840"/>
    </source>
</evidence>
<reference evidence="5 6" key="1">
    <citation type="journal article" date="2020" name="Mol. Plant">
        <title>The Chromosome-Based Rubber Tree Genome Provides New Insights into Spurge Genome Evolution and Rubber Biosynthesis.</title>
        <authorList>
            <person name="Liu J."/>
            <person name="Shi C."/>
            <person name="Shi C.C."/>
            <person name="Li W."/>
            <person name="Zhang Q.J."/>
            <person name="Zhang Y."/>
            <person name="Li K."/>
            <person name="Lu H.F."/>
            <person name="Shi C."/>
            <person name="Zhu S.T."/>
            <person name="Xiao Z.Y."/>
            <person name="Nan H."/>
            <person name="Yue Y."/>
            <person name="Zhu X.G."/>
            <person name="Wu Y."/>
            <person name="Hong X.N."/>
            <person name="Fan G.Y."/>
            <person name="Tong Y."/>
            <person name="Zhang D."/>
            <person name="Mao C.L."/>
            <person name="Liu Y.L."/>
            <person name="Hao S.J."/>
            <person name="Liu W.Q."/>
            <person name="Lv M.Q."/>
            <person name="Zhang H.B."/>
            <person name="Liu Y."/>
            <person name="Hu-Tang G.R."/>
            <person name="Wang J.P."/>
            <person name="Wang J.H."/>
            <person name="Sun Y.H."/>
            <person name="Ni S.B."/>
            <person name="Chen W.B."/>
            <person name="Zhang X.C."/>
            <person name="Jiao Y.N."/>
            <person name="Eichler E.E."/>
            <person name="Li G.H."/>
            <person name="Liu X."/>
            <person name="Gao L.Z."/>
        </authorList>
    </citation>
    <scope>NUCLEOTIDE SEQUENCE [LARGE SCALE GENOMIC DNA]</scope>
    <source>
        <strain evidence="6">cv. GT1</strain>
        <tissue evidence="5">Leaf</tissue>
    </source>
</reference>
<dbReference type="Proteomes" id="UP000467840">
    <property type="component" value="Chromosome 2"/>
</dbReference>
<dbReference type="SMART" id="SM00179">
    <property type="entry name" value="EGF_CA"/>
    <property type="match status" value="1"/>
</dbReference>
<keyword evidence="2" id="KW-0245">EGF-like domain</keyword>
<dbReference type="InterPro" id="IPR021109">
    <property type="entry name" value="Peptidase_aspartic_dom_sf"/>
</dbReference>
<dbReference type="AlphaFoldDB" id="A0A6A6KRZ1"/>
<dbReference type="Pfam" id="PF03732">
    <property type="entry name" value="Retrotrans_gag"/>
    <property type="match status" value="1"/>
</dbReference>
<accession>A0A6A6KRZ1</accession>
<evidence type="ECO:0000313" key="5">
    <source>
        <dbReference type="EMBL" id="KAF2291294.1"/>
    </source>
</evidence>
<proteinExistence type="predicted"/>
<dbReference type="PROSITE" id="PS01187">
    <property type="entry name" value="EGF_CA"/>
    <property type="match status" value="1"/>
</dbReference>
<dbReference type="CDD" id="cd00054">
    <property type="entry name" value="EGF_CA"/>
    <property type="match status" value="1"/>
</dbReference>
<keyword evidence="1 2" id="KW-1015">Disulfide bond</keyword>
<keyword evidence="6" id="KW-1185">Reference proteome</keyword>
<dbReference type="PROSITE" id="PS00010">
    <property type="entry name" value="ASX_HYDROXYL"/>
    <property type="match status" value="1"/>
</dbReference>
<dbReference type="PROSITE" id="PS01186">
    <property type="entry name" value="EGF_2"/>
    <property type="match status" value="1"/>
</dbReference>
<feature type="compositionally biased region" description="Polar residues" evidence="3">
    <location>
        <begin position="219"/>
        <end position="237"/>
    </location>
</feature>
<dbReference type="InterPro" id="IPR001881">
    <property type="entry name" value="EGF-like_Ca-bd_dom"/>
</dbReference>
<name>A0A6A6KRZ1_HEVBR</name>
<dbReference type="CDD" id="cd00303">
    <property type="entry name" value="retropepsin_like"/>
    <property type="match status" value="1"/>
</dbReference>
<dbReference type="Gene3D" id="2.10.25.10">
    <property type="entry name" value="Laminin"/>
    <property type="match status" value="1"/>
</dbReference>
<sequence length="746" mass="84574">MDQRVEQLEQTVQSLSGGQEGIAKRLEELFSQLNVRMDRLTSQSSQGKGIDSDTATPESRIRPNSSGATSSYTPKMVKLDFPRFDEKEDATSWVCRAEQFFQFHRTPDEDRVEIASFHMIGDAQLWYQVLRRENPSITWDEFKEGFYSRYGANQLTDFFGELAKLQQQGTVQSYQVQFEKLLAKVGDLSQARQKPLRLLGCLKQEIQLQGRDSPPLAQRISTRTHSQSPTNSPQPATGNIKRLTWDELNERKRLGLCFKCNEKFGPGHRCKKLFSIQAVLEDSDDDADMEIEEHDPTEEIPAISLHAIAGFEGPETMRLTGTVEKLKGIILVDSGSTHNFVSESFAKRAGIEPTNAKKLKVQVASGEELISPGTQWLRTLGPIIWDFSKLLMAFFQNGKHVIFQGSQIPENQIVSAEHMEQLVKLLKRGFLLQITGSTQSCSQVPELHPEIQGLLEEFRGVLAKPKGLPPQRCHDHKIPLKTPEPISVQEVKNSLYHTRKSFLGNSSIKVTNISIDGELQIRSEISRRCYDKLSGNVYWETNWLRLSKFRISKLKNKFTVVGCDSYACLRGFREGKAYRAGCMSTCDSFDSVYNKSCAGSGCCQMEIPDGLYYTNVTAYSFDSHKKVQEFNPCTYAFVVEDDKFDFSSEYLKNIPEDTEFTMVLEWSIDNNTLSTLCKDNAESYQPDNVSGYRCRCKKGYEGNPYLGCRDTNECNHANNCSHICIDLEGSYRCDCPRDTMGMFESF</sequence>
<evidence type="ECO:0000256" key="3">
    <source>
        <dbReference type="SAM" id="MobiDB-lite"/>
    </source>
</evidence>
<dbReference type="PANTHER" id="PTHR33491">
    <property type="entry name" value="OSJNBA0016N04.9 PROTEIN"/>
    <property type="match status" value="1"/>
</dbReference>
<feature type="disulfide bond" evidence="2">
    <location>
        <begin position="714"/>
        <end position="724"/>
    </location>
</feature>
<dbReference type="Gene3D" id="2.40.70.10">
    <property type="entry name" value="Acid Proteases"/>
    <property type="match status" value="1"/>
</dbReference>
<gene>
    <name evidence="5" type="ORF">GH714_022289</name>
</gene>
<dbReference type="EMBL" id="JAAGAX010000015">
    <property type="protein sequence ID" value="KAF2291294.1"/>
    <property type="molecule type" value="Genomic_DNA"/>
</dbReference>
<feature type="region of interest" description="Disordered" evidence="3">
    <location>
        <begin position="210"/>
        <end position="239"/>
    </location>
</feature>
<dbReference type="PROSITE" id="PS50026">
    <property type="entry name" value="EGF_3"/>
    <property type="match status" value="1"/>
</dbReference>
<evidence type="ECO:0000256" key="2">
    <source>
        <dbReference type="PROSITE-ProRule" id="PRU00076"/>
    </source>
</evidence>